<reference evidence="3" key="2">
    <citation type="submission" date="2015-01" db="EMBL/GenBank/DDBJ databases">
        <title>Evolutionary Origins and Diversification of the Mycorrhizal Mutualists.</title>
        <authorList>
            <consortium name="DOE Joint Genome Institute"/>
            <consortium name="Mycorrhizal Genomics Consortium"/>
            <person name="Kohler A."/>
            <person name="Kuo A."/>
            <person name="Nagy L.G."/>
            <person name="Floudas D."/>
            <person name="Copeland A."/>
            <person name="Barry K.W."/>
            <person name="Cichocki N."/>
            <person name="Veneault-Fourrey C."/>
            <person name="LaButti K."/>
            <person name="Lindquist E.A."/>
            <person name="Lipzen A."/>
            <person name="Lundell T."/>
            <person name="Morin E."/>
            <person name="Murat C."/>
            <person name="Riley R."/>
            <person name="Ohm R."/>
            <person name="Sun H."/>
            <person name="Tunlid A."/>
            <person name="Henrissat B."/>
            <person name="Grigoriev I.V."/>
            <person name="Hibbett D.S."/>
            <person name="Martin F."/>
        </authorList>
    </citation>
    <scope>NUCLEOTIDE SEQUENCE [LARGE SCALE GENOMIC DNA]</scope>
    <source>
        <strain evidence="3">LaAM-08-1</strain>
    </source>
</reference>
<dbReference type="HOGENOM" id="CLU_193952_0_0_1"/>
<name>A0A0C9XDZ7_9AGAR</name>
<evidence type="ECO:0000313" key="3">
    <source>
        <dbReference type="Proteomes" id="UP000054477"/>
    </source>
</evidence>
<sequence length="83" mass="9135">MFVKPPKPTSSPNPSPKPDTVYANTVLLIRDLLYVTELINTISAGDFGQVEDILPDCRGAGSNNYSTEILHLLFNIKKTPEFA</sequence>
<evidence type="ECO:0000259" key="1">
    <source>
        <dbReference type="Pfam" id="PF20231"/>
    </source>
</evidence>
<dbReference type="Pfam" id="PF20231">
    <property type="entry name" value="DUF6589"/>
    <property type="match status" value="1"/>
</dbReference>
<organism evidence="2 3">
    <name type="scientific">Laccaria amethystina LaAM-08-1</name>
    <dbReference type="NCBI Taxonomy" id="1095629"/>
    <lineage>
        <taxon>Eukaryota</taxon>
        <taxon>Fungi</taxon>
        <taxon>Dikarya</taxon>
        <taxon>Basidiomycota</taxon>
        <taxon>Agaricomycotina</taxon>
        <taxon>Agaricomycetes</taxon>
        <taxon>Agaricomycetidae</taxon>
        <taxon>Agaricales</taxon>
        <taxon>Agaricineae</taxon>
        <taxon>Hydnangiaceae</taxon>
        <taxon>Laccaria</taxon>
    </lineage>
</organism>
<dbReference type="Proteomes" id="UP000054477">
    <property type="component" value="Unassembled WGS sequence"/>
</dbReference>
<dbReference type="OrthoDB" id="2496395at2759"/>
<protein>
    <recommendedName>
        <fullName evidence="1">DUF6589 domain-containing protein</fullName>
    </recommendedName>
</protein>
<evidence type="ECO:0000313" key="2">
    <source>
        <dbReference type="EMBL" id="KIJ99838.1"/>
    </source>
</evidence>
<dbReference type="EMBL" id="KN838638">
    <property type="protein sequence ID" value="KIJ99838.1"/>
    <property type="molecule type" value="Genomic_DNA"/>
</dbReference>
<accession>A0A0C9XDZ7</accession>
<proteinExistence type="predicted"/>
<dbReference type="AlphaFoldDB" id="A0A0C9XDZ7"/>
<dbReference type="InterPro" id="IPR046496">
    <property type="entry name" value="DUF6589"/>
</dbReference>
<gene>
    <name evidence="2" type="ORF">K443DRAFT_101496</name>
</gene>
<reference evidence="2 3" key="1">
    <citation type="submission" date="2014-04" db="EMBL/GenBank/DDBJ databases">
        <authorList>
            <consortium name="DOE Joint Genome Institute"/>
            <person name="Kuo A."/>
            <person name="Kohler A."/>
            <person name="Nagy L.G."/>
            <person name="Floudas D."/>
            <person name="Copeland A."/>
            <person name="Barry K.W."/>
            <person name="Cichocki N."/>
            <person name="Veneault-Fourrey C."/>
            <person name="LaButti K."/>
            <person name="Lindquist E.A."/>
            <person name="Lipzen A."/>
            <person name="Lundell T."/>
            <person name="Morin E."/>
            <person name="Murat C."/>
            <person name="Sun H."/>
            <person name="Tunlid A."/>
            <person name="Henrissat B."/>
            <person name="Grigoriev I.V."/>
            <person name="Hibbett D.S."/>
            <person name="Martin F."/>
            <person name="Nordberg H.P."/>
            <person name="Cantor M.N."/>
            <person name="Hua S.X."/>
        </authorList>
    </citation>
    <scope>NUCLEOTIDE SEQUENCE [LARGE SCALE GENOMIC DNA]</scope>
    <source>
        <strain evidence="2 3">LaAM-08-1</strain>
    </source>
</reference>
<feature type="domain" description="DUF6589" evidence="1">
    <location>
        <begin position="11"/>
        <end position="78"/>
    </location>
</feature>
<keyword evidence="3" id="KW-1185">Reference proteome</keyword>